<protein>
    <submittedName>
        <fullName evidence="1">DUF5063 domain-containing protein</fullName>
    </submittedName>
</protein>
<gene>
    <name evidence="1" type="ORF">EZ315_07755</name>
</gene>
<proteinExistence type="predicted"/>
<dbReference type="EMBL" id="SJSA01000001">
    <property type="protein sequence ID" value="TGG40569.1"/>
    <property type="molecule type" value="Genomic_DNA"/>
</dbReference>
<dbReference type="AlphaFoldDB" id="A0A4Z0V5Q8"/>
<comment type="caution">
    <text evidence="1">The sequence shown here is derived from an EMBL/GenBank/DDBJ whole genome shotgun (WGS) entry which is preliminary data.</text>
</comment>
<dbReference type="InterPro" id="IPR038312">
    <property type="entry name" value="DUF5063_sf"/>
</dbReference>
<dbReference type="Gene3D" id="1.20.120.1550">
    <property type="entry name" value="Protein of unknown function DUF5063"/>
    <property type="match status" value="1"/>
</dbReference>
<reference evidence="1 2" key="1">
    <citation type="submission" date="2019-02" db="EMBL/GenBank/DDBJ databases">
        <title>Isolation and identification of novel species under the genus Muribaculum.</title>
        <authorList>
            <person name="Miyake S."/>
            <person name="Ding Y."/>
            <person name="Low A."/>
            <person name="Soh M."/>
            <person name="Seedorf H."/>
        </authorList>
    </citation>
    <scope>NUCLEOTIDE SEQUENCE [LARGE SCALE GENOMIC DNA]</scope>
    <source>
        <strain evidence="1 2">TLL-A3</strain>
    </source>
</reference>
<name>A0A4Z0V5Q8_9BACT</name>
<keyword evidence="2" id="KW-1185">Reference proteome</keyword>
<organism evidence="1 2">
    <name type="scientific">Duncaniella freteri</name>
    <dbReference type="NCBI Taxonomy" id="2530391"/>
    <lineage>
        <taxon>Bacteria</taxon>
        <taxon>Pseudomonadati</taxon>
        <taxon>Bacteroidota</taxon>
        <taxon>Bacteroidia</taxon>
        <taxon>Bacteroidales</taxon>
        <taxon>Muribaculaceae</taxon>
        <taxon>Duncaniella</taxon>
    </lineage>
</organism>
<dbReference type="RefSeq" id="WP_135471566.1">
    <property type="nucleotide sequence ID" value="NZ_CASJDB010000078.1"/>
</dbReference>
<evidence type="ECO:0000313" key="2">
    <source>
        <dbReference type="Proteomes" id="UP000297635"/>
    </source>
</evidence>
<dbReference type="InterPro" id="IPR032025">
    <property type="entry name" value="DUF5063"/>
</dbReference>
<evidence type="ECO:0000313" key="1">
    <source>
        <dbReference type="EMBL" id="TGG40569.1"/>
    </source>
</evidence>
<accession>A0A4Z0V5Q8</accession>
<dbReference type="Proteomes" id="UP000297635">
    <property type="component" value="Unassembled WGS sequence"/>
</dbReference>
<sequence>MQLSPNSLAFVALGNEYCAAIENASQSDPQAFIAEMVRLLPRIYITASDLKPAPSLDEEPPYIDSYLDEYHYESLRSAIEGMLGQDDVYLEVFEEDMKYSDTPIRASISEGLCDIFQVLYNFVSSVRDAAESQINDALIAVSEDFASFWSQKVVNLMRPLNHIRYNSDEDDDMF</sequence>
<dbReference type="Pfam" id="PF16702">
    <property type="entry name" value="DUF5063"/>
    <property type="match status" value="1"/>
</dbReference>
<dbReference type="GeneID" id="82149683"/>